<proteinExistence type="predicted"/>
<organism evidence="1 2">
    <name type="scientific">Mycetocola zhujimingii</name>
    <dbReference type="NCBI Taxonomy" id="2079792"/>
    <lineage>
        <taxon>Bacteria</taxon>
        <taxon>Bacillati</taxon>
        <taxon>Actinomycetota</taxon>
        <taxon>Actinomycetes</taxon>
        <taxon>Micrococcales</taxon>
        <taxon>Microbacteriaceae</taxon>
        <taxon>Mycetocola</taxon>
    </lineage>
</organism>
<dbReference type="AlphaFoldDB" id="A0A2U1TAN9"/>
<keyword evidence="2" id="KW-1185">Reference proteome</keyword>
<gene>
    <name evidence="1" type="ORF">DF223_14975</name>
</gene>
<evidence type="ECO:0000313" key="1">
    <source>
        <dbReference type="EMBL" id="PWC04733.1"/>
    </source>
</evidence>
<dbReference type="EMBL" id="QEFB01000018">
    <property type="protein sequence ID" value="PWC04733.1"/>
    <property type="molecule type" value="Genomic_DNA"/>
</dbReference>
<dbReference type="Gene3D" id="3.40.960.10">
    <property type="entry name" value="VSR Endonuclease"/>
    <property type="match status" value="1"/>
</dbReference>
<dbReference type="InterPro" id="IPR011335">
    <property type="entry name" value="Restrct_endonuc-II-like"/>
</dbReference>
<accession>A0A2U1TAN9</accession>
<evidence type="ECO:0008006" key="3">
    <source>
        <dbReference type="Google" id="ProtNLM"/>
    </source>
</evidence>
<evidence type="ECO:0000313" key="2">
    <source>
        <dbReference type="Proteomes" id="UP000244962"/>
    </source>
</evidence>
<sequence length="271" mass="29985">MRNRALVAPFHGIRVLATPSLTLELACRAIATRMPPGAALSHRTAALLHGMPLPLSSDAAIHVTVPSPGRALRRRGVRGHSAVLDAGDVTTLGGLPITTVERTWCDLAAMLNLPDLVAAADFLLWHEAPRTTAAQLASAVDRYPARAGRRMQRRALALTSDHSRSRPESLVRVDLALSGLPTPLANHEVFLPLARRTVYLDLAFPEQKLELEYHGDQHRTDIRQWRTDVRRANDIGDEGWQTLQFTGDDLADLPGLRRRVERRLRMLGWDG</sequence>
<dbReference type="SUPFAM" id="SSF52980">
    <property type="entry name" value="Restriction endonuclease-like"/>
    <property type="match status" value="1"/>
</dbReference>
<protein>
    <recommendedName>
        <fullName evidence="3">DUF559 domain-containing protein</fullName>
    </recommendedName>
</protein>
<dbReference type="Proteomes" id="UP000244962">
    <property type="component" value="Unassembled WGS sequence"/>
</dbReference>
<comment type="caution">
    <text evidence="1">The sequence shown here is derived from an EMBL/GenBank/DDBJ whole genome shotgun (WGS) entry which is preliminary data.</text>
</comment>
<name>A0A2U1TAN9_9MICO</name>
<reference evidence="2" key="1">
    <citation type="submission" date="2018-04" db="EMBL/GenBank/DDBJ databases">
        <authorList>
            <person name="Liu S."/>
            <person name="Wang Z."/>
            <person name="Li J."/>
        </authorList>
    </citation>
    <scope>NUCLEOTIDE SEQUENCE [LARGE SCALE GENOMIC DNA]</scope>
    <source>
        <strain evidence="2">622</strain>
    </source>
</reference>